<reference evidence="2 3" key="1">
    <citation type="journal article" date="2019" name="Nat. Ecol. Evol.">
        <title>Megaphylogeny resolves global patterns of mushroom evolution.</title>
        <authorList>
            <person name="Varga T."/>
            <person name="Krizsan K."/>
            <person name="Foldi C."/>
            <person name="Dima B."/>
            <person name="Sanchez-Garcia M."/>
            <person name="Sanchez-Ramirez S."/>
            <person name="Szollosi G.J."/>
            <person name="Szarkandi J.G."/>
            <person name="Papp V."/>
            <person name="Albert L."/>
            <person name="Andreopoulos W."/>
            <person name="Angelini C."/>
            <person name="Antonin V."/>
            <person name="Barry K.W."/>
            <person name="Bougher N.L."/>
            <person name="Buchanan P."/>
            <person name="Buyck B."/>
            <person name="Bense V."/>
            <person name="Catcheside P."/>
            <person name="Chovatia M."/>
            <person name="Cooper J."/>
            <person name="Damon W."/>
            <person name="Desjardin D."/>
            <person name="Finy P."/>
            <person name="Geml J."/>
            <person name="Haridas S."/>
            <person name="Hughes K."/>
            <person name="Justo A."/>
            <person name="Karasinski D."/>
            <person name="Kautmanova I."/>
            <person name="Kiss B."/>
            <person name="Kocsube S."/>
            <person name="Kotiranta H."/>
            <person name="LaButti K.M."/>
            <person name="Lechner B.E."/>
            <person name="Liimatainen K."/>
            <person name="Lipzen A."/>
            <person name="Lukacs Z."/>
            <person name="Mihaltcheva S."/>
            <person name="Morgado L.N."/>
            <person name="Niskanen T."/>
            <person name="Noordeloos M.E."/>
            <person name="Ohm R.A."/>
            <person name="Ortiz-Santana B."/>
            <person name="Ovrebo C."/>
            <person name="Racz N."/>
            <person name="Riley R."/>
            <person name="Savchenko A."/>
            <person name="Shiryaev A."/>
            <person name="Soop K."/>
            <person name="Spirin V."/>
            <person name="Szebenyi C."/>
            <person name="Tomsovsky M."/>
            <person name="Tulloss R.E."/>
            <person name="Uehling J."/>
            <person name="Grigoriev I.V."/>
            <person name="Vagvolgyi C."/>
            <person name="Papp T."/>
            <person name="Martin F.M."/>
            <person name="Miettinen O."/>
            <person name="Hibbett D.S."/>
            <person name="Nagy L.G."/>
        </authorList>
    </citation>
    <scope>NUCLEOTIDE SEQUENCE [LARGE SCALE GENOMIC DNA]</scope>
    <source>
        <strain evidence="2 3">FP101781</strain>
    </source>
</reference>
<proteinExistence type="predicted"/>
<accession>A0A4Y7TDJ7</accession>
<name>A0A4Y7TDJ7_COPMI</name>
<evidence type="ECO:0000256" key="1">
    <source>
        <dbReference type="SAM" id="MobiDB-lite"/>
    </source>
</evidence>
<sequence length="262" mass="27219">MHRPMIAMSRQTPVPLGSVPFGTSLVFTTRHGQGRAPAIFAKFSSAAYSFVTTRDDNISSPVSLMQAVPENPQMSSLIRGELIENGGIINSNGRASVVDEPVVAKVVVQSKFTRQGHPLLSFLYLGSAKKAADTLSVGASGSAIATTRHDDPSYQSAGTGPYSGSPPCGGLDSSFGTGLGLRGGGSEGGLGGLRGGGGQGQGQGYVVDDQTRDEYGNPVGHLRVLRNAGTRVERWALGEEWGSKTKKAGVVDQAMDVIESLV</sequence>
<organism evidence="2 3">
    <name type="scientific">Coprinellus micaceus</name>
    <name type="common">Glistening ink-cap mushroom</name>
    <name type="synonym">Coprinus micaceus</name>
    <dbReference type="NCBI Taxonomy" id="71717"/>
    <lineage>
        <taxon>Eukaryota</taxon>
        <taxon>Fungi</taxon>
        <taxon>Dikarya</taxon>
        <taxon>Basidiomycota</taxon>
        <taxon>Agaricomycotina</taxon>
        <taxon>Agaricomycetes</taxon>
        <taxon>Agaricomycetidae</taxon>
        <taxon>Agaricales</taxon>
        <taxon>Agaricineae</taxon>
        <taxon>Psathyrellaceae</taxon>
        <taxon>Coprinellus</taxon>
    </lineage>
</organism>
<dbReference type="AlphaFoldDB" id="A0A4Y7TDJ7"/>
<keyword evidence="3" id="KW-1185">Reference proteome</keyword>
<feature type="region of interest" description="Disordered" evidence="1">
    <location>
        <begin position="145"/>
        <end position="165"/>
    </location>
</feature>
<dbReference type="EMBL" id="QPFP01000018">
    <property type="protein sequence ID" value="TEB31642.1"/>
    <property type="molecule type" value="Genomic_DNA"/>
</dbReference>
<comment type="caution">
    <text evidence="2">The sequence shown here is derived from an EMBL/GenBank/DDBJ whole genome shotgun (WGS) entry which is preliminary data.</text>
</comment>
<evidence type="ECO:0000313" key="3">
    <source>
        <dbReference type="Proteomes" id="UP000298030"/>
    </source>
</evidence>
<evidence type="ECO:0000313" key="2">
    <source>
        <dbReference type="EMBL" id="TEB31642.1"/>
    </source>
</evidence>
<dbReference type="Proteomes" id="UP000298030">
    <property type="component" value="Unassembled WGS sequence"/>
</dbReference>
<protein>
    <submittedName>
        <fullName evidence="2">Uncharacterized protein</fullName>
    </submittedName>
</protein>
<dbReference type="OrthoDB" id="3130827at2759"/>
<gene>
    <name evidence="2" type="ORF">FA13DRAFT_1709580</name>
</gene>